<keyword evidence="2 8" id="KW-0812">Transmembrane</keyword>
<dbReference type="PROSITE" id="PS00086">
    <property type="entry name" value="CYTOCHROME_P450"/>
    <property type="match status" value="2"/>
</dbReference>
<dbReference type="GO" id="GO:0020037">
    <property type="term" value="F:heme binding"/>
    <property type="evidence" value="ECO:0007669"/>
    <property type="project" value="InterPro"/>
</dbReference>
<dbReference type="GO" id="GO:0016705">
    <property type="term" value="F:oxidoreductase activity, acting on paired donors, with incorporation or reduction of molecular oxygen"/>
    <property type="evidence" value="ECO:0007669"/>
    <property type="project" value="InterPro"/>
</dbReference>
<dbReference type="PANTHER" id="PTHR24286:SF305">
    <property type="entry name" value="CYTOCHROME P450 708A2"/>
    <property type="match status" value="1"/>
</dbReference>
<keyword evidence="8" id="KW-0472">Membrane</keyword>
<dbReference type="InterPro" id="IPR001128">
    <property type="entry name" value="Cyt_P450"/>
</dbReference>
<evidence type="ECO:0000256" key="4">
    <source>
        <dbReference type="ARBA" id="ARBA00022989"/>
    </source>
</evidence>
<dbReference type="Gene3D" id="1.10.630.10">
    <property type="entry name" value="Cytochrome P450"/>
    <property type="match status" value="2"/>
</dbReference>
<dbReference type="SUPFAM" id="SSF48264">
    <property type="entry name" value="Cytochrome P450"/>
    <property type="match status" value="2"/>
</dbReference>
<dbReference type="GO" id="GO:0005506">
    <property type="term" value="F:iron ion binding"/>
    <property type="evidence" value="ECO:0007669"/>
    <property type="project" value="InterPro"/>
</dbReference>
<dbReference type="GO" id="GO:0016125">
    <property type="term" value="P:sterol metabolic process"/>
    <property type="evidence" value="ECO:0007669"/>
    <property type="project" value="TreeGrafter"/>
</dbReference>
<feature type="transmembrane region" description="Helical" evidence="8">
    <location>
        <begin position="6"/>
        <end position="24"/>
    </location>
</feature>
<evidence type="ECO:0000256" key="1">
    <source>
        <dbReference type="ARBA" id="ARBA00004167"/>
    </source>
</evidence>
<sequence length="963" mass="109687">MLPVGVAVTTVVVALVTIFVTHWVRKWRNPKCENGVLPPGSMGFPLIGETIQLLIPNRSLELHPFISKRVQRYGSVFRTNVAGKQVVITTDPKFNHYIITEEGKSVELWYLDTFSSMLPIYAVGSVQKYIRSITLTHFGVEGIRVNLLPQVEQLIQKTLRHWSTKPIVDVKHDATCMIFDFTLKQLYGYDWEKSSEMRHSEKFSSLLHGLLSLPLDIPGTTFHKCVKERKELLSMLKDIVQERIDSDNKFRGDFLDRAMEDMKTEKFLTAEFLSNLMFGILFGNFEPISSVILLTLKLLSEHPSILEELTVENEAIVKNRENPDSPLSWEEYKSMTFTLNVVNEVLRLGNVAPGLLRKVTKDIKFNGYTVPAGWNILIVTSAHQLNPEAFKDPVKFNPSRWKDLDPTVISKNFMPFGGGVRQCAGADYARAFVCTFLHVLVTKYSWTKIRGGKIVRRPILDFVDGKKSTRDIFISTLFFSFAHQQFKNMLSIGVALSTVVVALATIFMTHWVRKWRNPKCENGVLPPGSMGFPLIGETIQLLIPNRSLELHPFISKRVQRYGSVFRTNVAGKQVVITTDPKFNHYIITEEGKSVELWYLDTFSSMLPIFAVGSVQKYIRSITLTHFGVEGIRVNLLPQVEQLIQKTLRNWSTKPIVDVKHDATCMIFDFTLKQLYGYDWEKSSEMRLSDKFSSLLHGLLSLPLDIPGTTFHQCVKDRKELLSMLKDIVQQRIDSDNKFRGDFLDKAMEDMKTEKFLTAEFLSNLMFGVLFGNFEPISSVILLTLKFLSEYPSILEELTVENETIVKNRATPDSPLSWEEYKSMTFTLSVVNEVLRLGNVAPGLLRKVTKDIKFNGYTVPAGWNILIVTSAHQLNPEAFKDPVKFNPSRWKDLDPSVISKNFMPFGGGVRQCAGADYARAFVCTFLHVLVTKYSWTKIRGGKIVRRPILDFVDGVHIKLTEKND</sequence>
<dbReference type="GO" id="GO:0010268">
    <property type="term" value="P:brassinosteroid homeostasis"/>
    <property type="evidence" value="ECO:0007669"/>
    <property type="project" value="TreeGrafter"/>
</dbReference>
<evidence type="ECO:0000256" key="2">
    <source>
        <dbReference type="ARBA" id="ARBA00022692"/>
    </source>
</evidence>
<keyword evidence="4 8" id="KW-1133">Transmembrane helix</keyword>
<dbReference type="Pfam" id="PF00067">
    <property type="entry name" value="p450"/>
    <property type="match status" value="2"/>
</dbReference>
<reference evidence="10" key="1">
    <citation type="journal article" date="2020" name="Nat. Commun.">
        <title>Genome assembly of wild tea tree DASZ reveals pedigree and selection history of tea varieties.</title>
        <authorList>
            <person name="Zhang W."/>
            <person name="Zhang Y."/>
            <person name="Qiu H."/>
            <person name="Guo Y."/>
            <person name="Wan H."/>
            <person name="Zhang X."/>
            <person name="Scossa F."/>
            <person name="Alseekh S."/>
            <person name="Zhang Q."/>
            <person name="Wang P."/>
            <person name="Xu L."/>
            <person name="Schmidt M.H."/>
            <person name="Jia X."/>
            <person name="Li D."/>
            <person name="Zhu A."/>
            <person name="Guo F."/>
            <person name="Chen W."/>
            <person name="Ni D."/>
            <person name="Usadel B."/>
            <person name="Fernie A.R."/>
            <person name="Wen W."/>
        </authorList>
    </citation>
    <scope>NUCLEOTIDE SEQUENCE [LARGE SCALE GENOMIC DNA]</scope>
    <source>
        <strain evidence="10">cv. G240</strain>
    </source>
</reference>
<dbReference type="PANTHER" id="PTHR24286">
    <property type="entry name" value="CYTOCHROME P450 26"/>
    <property type="match status" value="1"/>
</dbReference>
<dbReference type="EMBL" id="JACBKZ010000004">
    <property type="protein sequence ID" value="KAF5951583.1"/>
    <property type="molecule type" value="Genomic_DNA"/>
</dbReference>
<reference evidence="9 10" key="2">
    <citation type="submission" date="2020-07" db="EMBL/GenBank/DDBJ databases">
        <title>Genome assembly of wild tea tree DASZ reveals pedigree and selection history of tea varieties.</title>
        <authorList>
            <person name="Zhang W."/>
        </authorList>
    </citation>
    <scope>NUCLEOTIDE SEQUENCE [LARGE SCALE GENOMIC DNA]</scope>
    <source>
        <strain evidence="10">cv. G240</strain>
        <tissue evidence="9">Leaf</tissue>
    </source>
</reference>
<evidence type="ECO:0008006" key="11">
    <source>
        <dbReference type="Google" id="ProtNLM"/>
    </source>
</evidence>
<evidence type="ECO:0000256" key="7">
    <source>
        <dbReference type="PIRSR" id="PIRSR602401-1"/>
    </source>
</evidence>
<dbReference type="InterPro" id="IPR017972">
    <property type="entry name" value="Cyt_P450_CS"/>
</dbReference>
<comment type="subcellular location">
    <subcellularLocation>
        <location evidence="1">Membrane</location>
        <topology evidence="1">Single-pass membrane protein</topology>
    </subcellularLocation>
</comment>
<proteinExistence type="predicted"/>
<evidence type="ECO:0000256" key="8">
    <source>
        <dbReference type="SAM" id="Phobius"/>
    </source>
</evidence>
<feature type="transmembrane region" description="Helical" evidence="8">
    <location>
        <begin position="489"/>
        <end position="512"/>
    </location>
</feature>
<dbReference type="GO" id="GO:0016020">
    <property type="term" value="C:membrane"/>
    <property type="evidence" value="ECO:0007669"/>
    <property type="project" value="UniProtKB-SubCell"/>
</dbReference>
<dbReference type="GO" id="GO:0004497">
    <property type="term" value="F:monooxygenase activity"/>
    <property type="evidence" value="ECO:0007669"/>
    <property type="project" value="InterPro"/>
</dbReference>
<dbReference type="AlphaFoldDB" id="A0A7J7HF80"/>
<dbReference type="Proteomes" id="UP000593564">
    <property type="component" value="Unassembled WGS sequence"/>
</dbReference>
<accession>A0A7J7HF80</accession>
<keyword evidence="10" id="KW-1185">Reference proteome</keyword>
<dbReference type="InterPro" id="IPR002401">
    <property type="entry name" value="Cyt_P450_E_grp-I"/>
</dbReference>
<dbReference type="GO" id="GO:0016132">
    <property type="term" value="P:brassinosteroid biosynthetic process"/>
    <property type="evidence" value="ECO:0007669"/>
    <property type="project" value="TreeGrafter"/>
</dbReference>
<comment type="cofactor">
    <cofactor evidence="7">
        <name>heme</name>
        <dbReference type="ChEBI" id="CHEBI:30413"/>
    </cofactor>
</comment>
<evidence type="ECO:0000256" key="3">
    <source>
        <dbReference type="ARBA" id="ARBA00022723"/>
    </source>
</evidence>
<dbReference type="InterPro" id="IPR036396">
    <property type="entry name" value="Cyt_P450_sf"/>
</dbReference>
<feature type="binding site" description="axial binding residue" evidence="7">
    <location>
        <position position="911"/>
    </location>
    <ligand>
        <name>heme</name>
        <dbReference type="ChEBI" id="CHEBI:30413"/>
    </ligand>
    <ligandPart>
        <name>Fe</name>
        <dbReference type="ChEBI" id="CHEBI:18248"/>
    </ligandPart>
</feature>
<keyword evidence="3 7" id="KW-0479">Metal-binding</keyword>
<name>A0A7J7HF80_CAMSI</name>
<evidence type="ECO:0000256" key="5">
    <source>
        <dbReference type="ARBA" id="ARBA00023002"/>
    </source>
</evidence>
<keyword evidence="6 7" id="KW-0408">Iron</keyword>
<dbReference type="PRINTS" id="PR00463">
    <property type="entry name" value="EP450I"/>
</dbReference>
<gene>
    <name evidence="9" type="ORF">HYC85_009527</name>
</gene>
<evidence type="ECO:0000313" key="10">
    <source>
        <dbReference type="Proteomes" id="UP000593564"/>
    </source>
</evidence>
<keyword evidence="7" id="KW-0349">Heme</keyword>
<evidence type="ECO:0000313" key="9">
    <source>
        <dbReference type="EMBL" id="KAF5951583.1"/>
    </source>
</evidence>
<keyword evidence="5" id="KW-0560">Oxidoreductase</keyword>
<evidence type="ECO:0000256" key="6">
    <source>
        <dbReference type="ARBA" id="ARBA00023004"/>
    </source>
</evidence>
<protein>
    <recommendedName>
        <fullName evidence="11">Cytochrome P450</fullName>
    </recommendedName>
</protein>
<organism evidence="9 10">
    <name type="scientific">Camellia sinensis</name>
    <name type="common">Tea plant</name>
    <name type="synonym">Thea sinensis</name>
    <dbReference type="NCBI Taxonomy" id="4442"/>
    <lineage>
        <taxon>Eukaryota</taxon>
        <taxon>Viridiplantae</taxon>
        <taxon>Streptophyta</taxon>
        <taxon>Embryophyta</taxon>
        <taxon>Tracheophyta</taxon>
        <taxon>Spermatophyta</taxon>
        <taxon>Magnoliopsida</taxon>
        <taxon>eudicotyledons</taxon>
        <taxon>Gunneridae</taxon>
        <taxon>Pentapetalae</taxon>
        <taxon>asterids</taxon>
        <taxon>Ericales</taxon>
        <taxon>Theaceae</taxon>
        <taxon>Camellia</taxon>
    </lineage>
</organism>
<comment type="caution">
    <text evidence="9">The sequence shown here is derived from an EMBL/GenBank/DDBJ whole genome shotgun (WGS) entry which is preliminary data.</text>
</comment>